<keyword evidence="10" id="KW-1185">Reference proteome</keyword>
<feature type="transmembrane region" description="Helical" evidence="7">
    <location>
        <begin position="171"/>
        <end position="192"/>
    </location>
</feature>
<comment type="caution">
    <text evidence="9">The sequence shown here is derived from an EMBL/GenBank/DDBJ whole genome shotgun (WGS) entry which is preliminary data.</text>
</comment>
<evidence type="ECO:0000256" key="7">
    <source>
        <dbReference type="RuleBase" id="RU363032"/>
    </source>
</evidence>
<dbReference type="EMBL" id="JBHSDV010000001">
    <property type="protein sequence ID" value="MFC4386802.1"/>
    <property type="molecule type" value="Genomic_DNA"/>
</dbReference>
<evidence type="ECO:0000256" key="6">
    <source>
        <dbReference type="ARBA" id="ARBA00023136"/>
    </source>
</evidence>
<proteinExistence type="inferred from homology"/>
<feature type="transmembrane region" description="Helical" evidence="7">
    <location>
        <begin position="225"/>
        <end position="244"/>
    </location>
</feature>
<keyword evidence="5 7" id="KW-1133">Transmembrane helix</keyword>
<feature type="transmembrane region" description="Helical" evidence="7">
    <location>
        <begin position="61"/>
        <end position="84"/>
    </location>
</feature>
<accession>A0ABV8VS86</accession>
<dbReference type="PANTHER" id="PTHR43386:SF23">
    <property type="entry name" value="ABC TRANSPORTER"/>
    <property type="match status" value="1"/>
</dbReference>
<dbReference type="RefSeq" id="WP_390198036.1">
    <property type="nucleotide sequence ID" value="NZ_JBHSDV010000001.1"/>
</dbReference>
<protein>
    <submittedName>
        <fullName evidence="9">ABC transporter permease</fullName>
    </submittedName>
</protein>
<evidence type="ECO:0000313" key="9">
    <source>
        <dbReference type="EMBL" id="MFC4386802.1"/>
    </source>
</evidence>
<comment type="similarity">
    <text evidence="7">Belongs to the binding-protein-dependent transport system permease family.</text>
</comment>
<evidence type="ECO:0000256" key="1">
    <source>
        <dbReference type="ARBA" id="ARBA00004651"/>
    </source>
</evidence>
<keyword evidence="3" id="KW-1003">Cell membrane</keyword>
<dbReference type="PANTHER" id="PTHR43386">
    <property type="entry name" value="OLIGOPEPTIDE TRANSPORT SYSTEM PERMEASE PROTEIN APPC"/>
    <property type="match status" value="1"/>
</dbReference>
<evidence type="ECO:0000256" key="3">
    <source>
        <dbReference type="ARBA" id="ARBA00022475"/>
    </source>
</evidence>
<gene>
    <name evidence="9" type="ORF">ACFOZ1_03155</name>
</gene>
<dbReference type="PROSITE" id="PS50928">
    <property type="entry name" value="ABC_TM1"/>
    <property type="match status" value="1"/>
</dbReference>
<dbReference type="Gene3D" id="1.10.3720.10">
    <property type="entry name" value="MetI-like"/>
    <property type="match status" value="1"/>
</dbReference>
<dbReference type="InterPro" id="IPR035906">
    <property type="entry name" value="MetI-like_sf"/>
</dbReference>
<evidence type="ECO:0000256" key="5">
    <source>
        <dbReference type="ARBA" id="ARBA00022989"/>
    </source>
</evidence>
<dbReference type="InterPro" id="IPR050366">
    <property type="entry name" value="BP-dependent_transpt_permease"/>
</dbReference>
<keyword evidence="2 7" id="KW-0813">Transport</keyword>
<dbReference type="Pfam" id="PF00528">
    <property type="entry name" value="BPD_transp_1"/>
    <property type="match status" value="1"/>
</dbReference>
<dbReference type="Proteomes" id="UP001595880">
    <property type="component" value="Unassembled WGS sequence"/>
</dbReference>
<dbReference type="SUPFAM" id="SSF161098">
    <property type="entry name" value="MetI-like"/>
    <property type="match status" value="1"/>
</dbReference>
<organism evidence="9 10">
    <name type="scientific">Gracilibacillus marinus</name>
    <dbReference type="NCBI Taxonomy" id="630535"/>
    <lineage>
        <taxon>Bacteria</taxon>
        <taxon>Bacillati</taxon>
        <taxon>Bacillota</taxon>
        <taxon>Bacilli</taxon>
        <taxon>Bacillales</taxon>
        <taxon>Bacillaceae</taxon>
        <taxon>Gracilibacillus</taxon>
    </lineage>
</organism>
<feature type="domain" description="ABC transmembrane type-1" evidence="8">
    <location>
        <begin position="59"/>
        <end position="248"/>
    </location>
</feature>
<evidence type="ECO:0000256" key="4">
    <source>
        <dbReference type="ARBA" id="ARBA00022692"/>
    </source>
</evidence>
<keyword evidence="6 7" id="KW-0472">Membrane</keyword>
<comment type="subcellular location">
    <subcellularLocation>
        <location evidence="1 7">Cell membrane</location>
        <topology evidence="1 7">Multi-pass membrane protein</topology>
    </subcellularLocation>
</comment>
<evidence type="ECO:0000259" key="8">
    <source>
        <dbReference type="PROSITE" id="PS50928"/>
    </source>
</evidence>
<dbReference type="CDD" id="cd06261">
    <property type="entry name" value="TM_PBP2"/>
    <property type="match status" value="1"/>
</dbReference>
<keyword evidence="4 7" id="KW-0812">Transmembrane</keyword>
<evidence type="ECO:0000256" key="2">
    <source>
        <dbReference type="ARBA" id="ARBA00022448"/>
    </source>
</evidence>
<evidence type="ECO:0000313" key="10">
    <source>
        <dbReference type="Proteomes" id="UP001595880"/>
    </source>
</evidence>
<reference evidence="10" key="1">
    <citation type="journal article" date="2019" name="Int. J. Syst. Evol. Microbiol.">
        <title>The Global Catalogue of Microorganisms (GCM) 10K type strain sequencing project: providing services to taxonomists for standard genome sequencing and annotation.</title>
        <authorList>
            <consortium name="The Broad Institute Genomics Platform"/>
            <consortium name="The Broad Institute Genome Sequencing Center for Infectious Disease"/>
            <person name="Wu L."/>
            <person name="Ma J."/>
        </authorList>
    </citation>
    <scope>NUCLEOTIDE SEQUENCE [LARGE SCALE GENOMIC DNA]</scope>
    <source>
        <strain evidence="10">KACC 14058</strain>
    </source>
</reference>
<sequence>MKVMWPISLFLFIYLLSISIDSESITLQLESRNSAPSIAHLFGTDWLGRDMFFRTLKALQLSINVGLLTAVLSTIISFLLAIIATFHRKIDFVISWLIDVCLSLPHLVTLLLISFVVGGGMKGVIIGLVLTHWPNLTRILRIEMLQLKQSTYVKFSERLGKRFWWRALHHYLPHVLPHLLVGFTVIFPHAILHEAAITFLGFGLPQDMPAIGVILSESMQYLSTGMWWLAFFPGAMLCIIILLLQSSATRWKKILVKDHTYETTTSI</sequence>
<name>A0ABV8VS86_9BACI</name>
<dbReference type="InterPro" id="IPR000515">
    <property type="entry name" value="MetI-like"/>
</dbReference>